<organism evidence="1 2">
    <name type="scientific">Dyadobacter helix</name>
    <dbReference type="NCBI Taxonomy" id="2822344"/>
    <lineage>
        <taxon>Bacteria</taxon>
        <taxon>Pseudomonadati</taxon>
        <taxon>Bacteroidota</taxon>
        <taxon>Cytophagia</taxon>
        <taxon>Cytophagales</taxon>
        <taxon>Spirosomataceae</taxon>
        <taxon>Dyadobacter</taxon>
    </lineage>
</organism>
<gene>
    <name evidence="1" type="ORF">DYBT9275_00933</name>
</gene>
<comment type="caution">
    <text evidence="1">The sequence shown here is derived from an EMBL/GenBank/DDBJ whole genome shotgun (WGS) entry which is preliminary data.</text>
</comment>
<proteinExistence type="predicted"/>
<name>A0A916J9J6_9BACT</name>
<dbReference type="EMBL" id="CAJRAF010000001">
    <property type="protein sequence ID" value="CAG4992296.1"/>
    <property type="molecule type" value="Genomic_DNA"/>
</dbReference>
<sequence>MDHGTALRMVSLVPVVKIKLGKFEVLTILRILGEALQIAQKENVRVETLILAEFYLSWYKRSLSYELPGHQHQIKQQTIPLSVARVLHYRLRFEPATAHTQSILSNLDQILVNMGRRPDYPITIN</sequence>
<dbReference type="RefSeq" id="WP_215237638.1">
    <property type="nucleotide sequence ID" value="NZ_CAJRAF010000001.1"/>
</dbReference>
<evidence type="ECO:0000313" key="2">
    <source>
        <dbReference type="Proteomes" id="UP000680038"/>
    </source>
</evidence>
<protein>
    <submittedName>
        <fullName evidence="1">Uncharacterized protein</fullName>
    </submittedName>
</protein>
<evidence type="ECO:0000313" key="1">
    <source>
        <dbReference type="EMBL" id="CAG4992296.1"/>
    </source>
</evidence>
<reference evidence="1" key="1">
    <citation type="submission" date="2021-04" db="EMBL/GenBank/DDBJ databases">
        <authorList>
            <person name="Rodrigo-Torres L."/>
            <person name="Arahal R. D."/>
            <person name="Lucena T."/>
        </authorList>
    </citation>
    <scope>NUCLEOTIDE SEQUENCE</scope>
    <source>
        <strain evidence="1">CECT 9275</strain>
    </source>
</reference>
<dbReference type="AlphaFoldDB" id="A0A916J9J6"/>
<keyword evidence="2" id="KW-1185">Reference proteome</keyword>
<accession>A0A916J9J6</accession>
<dbReference type="Proteomes" id="UP000680038">
    <property type="component" value="Unassembled WGS sequence"/>
</dbReference>